<sequence>MTDHNDLLKSLRQITQAIDLYSRRLSKETGLTAPQLLVLQALARRGREKPSEIARAVSLSQGTITSIVDRLSRAGLVTRQRSETDKRVIDVVISAKGSARLADAPEPLQKSFVEAFNALHDWEKTLLVSSVQRIANMMNADGFDAAPILDVGDLSRADRSD</sequence>
<evidence type="ECO:0000256" key="2">
    <source>
        <dbReference type="ARBA" id="ARBA00023125"/>
    </source>
</evidence>
<gene>
    <name evidence="5" type="ORF">HJO_02875</name>
</gene>
<dbReference type="GO" id="GO:0003700">
    <property type="term" value="F:DNA-binding transcription factor activity"/>
    <property type="evidence" value="ECO:0007669"/>
    <property type="project" value="InterPro"/>
</dbReference>
<name>A0A059FV01_9PROT</name>
<dbReference type="Gene3D" id="1.10.10.10">
    <property type="entry name" value="Winged helix-like DNA-binding domain superfamily/Winged helix DNA-binding domain"/>
    <property type="match status" value="1"/>
</dbReference>
<dbReference type="GO" id="GO:0003677">
    <property type="term" value="F:DNA binding"/>
    <property type="evidence" value="ECO:0007669"/>
    <property type="project" value="UniProtKB-KW"/>
</dbReference>
<feature type="domain" description="HTH marR-type" evidence="4">
    <location>
        <begin position="4"/>
        <end position="136"/>
    </location>
</feature>
<dbReference type="Pfam" id="PF01047">
    <property type="entry name" value="MarR"/>
    <property type="match status" value="1"/>
</dbReference>
<dbReference type="STRING" id="1280950.HJO_02875"/>
<evidence type="ECO:0000313" key="6">
    <source>
        <dbReference type="Proteomes" id="UP000025171"/>
    </source>
</evidence>
<reference evidence="5 6" key="1">
    <citation type="journal article" date="2014" name="Antonie Van Leeuwenhoek">
        <title>Hyphomonas beringensis sp. nov. and Hyphomonas chukchiensis sp. nov., isolated from surface seawater of the Bering Sea and Chukchi Sea.</title>
        <authorList>
            <person name="Li C."/>
            <person name="Lai Q."/>
            <person name="Li G."/>
            <person name="Dong C."/>
            <person name="Wang J."/>
            <person name="Liao Y."/>
            <person name="Shao Z."/>
        </authorList>
    </citation>
    <scope>NUCLEOTIDE SEQUENCE [LARGE SCALE GENOMIC DNA]</scope>
    <source>
        <strain evidence="5 6">MHS-2</strain>
    </source>
</reference>
<organism evidence="5 6">
    <name type="scientific">Hyphomonas johnsonii MHS-2</name>
    <dbReference type="NCBI Taxonomy" id="1280950"/>
    <lineage>
        <taxon>Bacteria</taxon>
        <taxon>Pseudomonadati</taxon>
        <taxon>Pseudomonadota</taxon>
        <taxon>Alphaproteobacteria</taxon>
        <taxon>Hyphomonadales</taxon>
        <taxon>Hyphomonadaceae</taxon>
        <taxon>Hyphomonas</taxon>
    </lineage>
</organism>
<dbReference type="InterPro" id="IPR036388">
    <property type="entry name" value="WH-like_DNA-bd_sf"/>
</dbReference>
<protein>
    <submittedName>
        <fullName evidence="5">MarR family transcriptional regulator</fullName>
    </submittedName>
</protein>
<dbReference type="PRINTS" id="PR00598">
    <property type="entry name" value="HTHMARR"/>
</dbReference>
<dbReference type="OrthoDB" id="8447118at2"/>
<evidence type="ECO:0000256" key="1">
    <source>
        <dbReference type="ARBA" id="ARBA00023015"/>
    </source>
</evidence>
<dbReference type="eggNOG" id="COG1846">
    <property type="taxonomic scope" value="Bacteria"/>
</dbReference>
<comment type="caution">
    <text evidence="5">The sequence shown here is derived from an EMBL/GenBank/DDBJ whole genome shotgun (WGS) entry which is preliminary data.</text>
</comment>
<dbReference type="CDD" id="cd00090">
    <property type="entry name" value="HTH_ARSR"/>
    <property type="match status" value="1"/>
</dbReference>
<evidence type="ECO:0000259" key="4">
    <source>
        <dbReference type="PROSITE" id="PS50995"/>
    </source>
</evidence>
<dbReference type="RefSeq" id="WP_035613335.1">
    <property type="nucleotide sequence ID" value="NZ_ARYK01000001.1"/>
</dbReference>
<dbReference type="InterPro" id="IPR011991">
    <property type="entry name" value="ArsR-like_HTH"/>
</dbReference>
<keyword evidence="3" id="KW-0804">Transcription</keyword>
<dbReference type="InterPro" id="IPR000835">
    <property type="entry name" value="HTH_MarR-typ"/>
</dbReference>
<dbReference type="AlphaFoldDB" id="A0A059FV01"/>
<dbReference type="PANTHER" id="PTHR42756:SF1">
    <property type="entry name" value="TRANSCRIPTIONAL REPRESSOR OF EMRAB OPERON"/>
    <property type="match status" value="1"/>
</dbReference>
<keyword evidence="2" id="KW-0238">DNA-binding</keyword>
<dbReference type="SUPFAM" id="SSF46785">
    <property type="entry name" value="Winged helix' DNA-binding domain"/>
    <property type="match status" value="1"/>
</dbReference>
<dbReference type="SMART" id="SM00347">
    <property type="entry name" value="HTH_MARR"/>
    <property type="match status" value="1"/>
</dbReference>
<dbReference type="EMBL" id="ARYK01000001">
    <property type="protein sequence ID" value="KCZ94283.1"/>
    <property type="molecule type" value="Genomic_DNA"/>
</dbReference>
<dbReference type="PANTHER" id="PTHR42756">
    <property type="entry name" value="TRANSCRIPTIONAL REGULATOR, MARR"/>
    <property type="match status" value="1"/>
</dbReference>
<dbReference type="Proteomes" id="UP000025171">
    <property type="component" value="Unassembled WGS sequence"/>
</dbReference>
<dbReference type="PATRIC" id="fig|1280950.3.peg.585"/>
<proteinExistence type="predicted"/>
<keyword evidence="6" id="KW-1185">Reference proteome</keyword>
<accession>A0A059FV01</accession>
<keyword evidence="1" id="KW-0805">Transcription regulation</keyword>
<dbReference type="PROSITE" id="PS50995">
    <property type="entry name" value="HTH_MARR_2"/>
    <property type="match status" value="1"/>
</dbReference>
<evidence type="ECO:0000256" key="3">
    <source>
        <dbReference type="ARBA" id="ARBA00023163"/>
    </source>
</evidence>
<dbReference type="InterPro" id="IPR036390">
    <property type="entry name" value="WH_DNA-bd_sf"/>
</dbReference>
<evidence type="ECO:0000313" key="5">
    <source>
        <dbReference type="EMBL" id="KCZ94283.1"/>
    </source>
</evidence>